<dbReference type="Proteomes" id="UP000614996">
    <property type="component" value="Unassembled WGS sequence"/>
</dbReference>
<evidence type="ECO:0000313" key="3">
    <source>
        <dbReference type="EMBL" id="GIL31559.1"/>
    </source>
</evidence>
<keyword evidence="2" id="KW-0472">Membrane</keyword>
<feature type="transmembrane region" description="Helical" evidence="2">
    <location>
        <begin position="94"/>
        <end position="112"/>
    </location>
</feature>
<evidence type="ECO:0000256" key="2">
    <source>
        <dbReference type="SAM" id="Phobius"/>
    </source>
</evidence>
<protein>
    <recommendedName>
        <fullName evidence="5">DUF4190 domain-containing protein</fullName>
    </recommendedName>
</protein>
<feature type="compositionally biased region" description="Gly residues" evidence="1">
    <location>
        <begin position="1"/>
        <end position="10"/>
    </location>
</feature>
<dbReference type="EMBL" id="BOPO01000148">
    <property type="protein sequence ID" value="GIL31559.1"/>
    <property type="molecule type" value="Genomic_DNA"/>
</dbReference>
<accession>A0A8J4AHX6</accession>
<keyword evidence="2" id="KW-0812">Transmembrane</keyword>
<feature type="transmembrane region" description="Helical" evidence="2">
    <location>
        <begin position="146"/>
        <end position="164"/>
    </location>
</feature>
<keyword evidence="2" id="KW-1133">Transmembrane helix</keyword>
<feature type="compositionally biased region" description="Polar residues" evidence="1">
    <location>
        <begin position="23"/>
        <end position="32"/>
    </location>
</feature>
<feature type="region of interest" description="Disordered" evidence="1">
    <location>
        <begin position="1"/>
        <end position="86"/>
    </location>
</feature>
<sequence>MTDPNGGGFNSGDDPVTHRLPLRNTSTQTASRPGSADPWRTDTPDEDNPFAGTALGGLPDRGNTPANPFGSPAAGSPSSLDLDDDERRKARTSFPITIGLICTVAGATLGVTEVLARVGAVVGALGILLSVIGLISARRAHVGGRLVAVLSILIGLAAIGIAVVDHFGTFTWLTADLPKHLANKIDDYVPFLS</sequence>
<evidence type="ECO:0000313" key="4">
    <source>
        <dbReference type="Proteomes" id="UP000614996"/>
    </source>
</evidence>
<organism evidence="3 4">
    <name type="scientific">Actinocatenispora comari</name>
    <dbReference type="NCBI Taxonomy" id="2807577"/>
    <lineage>
        <taxon>Bacteria</taxon>
        <taxon>Bacillati</taxon>
        <taxon>Actinomycetota</taxon>
        <taxon>Actinomycetes</taxon>
        <taxon>Micromonosporales</taxon>
        <taxon>Micromonosporaceae</taxon>
        <taxon>Actinocatenispora</taxon>
    </lineage>
</organism>
<name>A0A8J4AHX6_9ACTN</name>
<proteinExistence type="predicted"/>
<gene>
    <name evidence="3" type="ORF">NUM_68130</name>
</gene>
<feature type="transmembrane region" description="Helical" evidence="2">
    <location>
        <begin position="118"/>
        <end position="137"/>
    </location>
</feature>
<dbReference type="AlphaFoldDB" id="A0A8J4AHX6"/>
<feature type="compositionally biased region" description="Low complexity" evidence="1">
    <location>
        <begin position="70"/>
        <end position="79"/>
    </location>
</feature>
<keyword evidence="4" id="KW-1185">Reference proteome</keyword>
<evidence type="ECO:0000256" key="1">
    <source>
        <dbReference type="SAM" id="MobiDB-lite"/>
    </source>
</evidence>
<evidence type="ECO:0008006" key="5">
    <source>
        <dbReference type="Google" id="ProtNLM"/>
    </source>
</evidence>
<reference evidence="4" key="1">
    <citation type="journal article" date="2021" name="Int. J. Syst. Evol. Microbiol.">
        <title>Actinocatenispora comari sp. nov., an endophytic actinomycete isolated from aerial parts of Comarum salesowianum.</title>
        <authorList>
            <person name="Oyunbileg N."/>
            <person name="Iizaka Y."/>
            <person name="Hamada M."/>
            <person name="Davaapurev B.O."/>
            <person name="Fukumoto A."/>
            <person name="Tsetseg B."/>
            <person name="Kato F."/>
            <person name="Tamura T."/>
            <person name="Batkhuu J."/>
            <person name="Anzai Y."/>
        </authorList>
    </citation>
    <scope>NUCLEOTIDE SEQUENCE [LARGE SCALE GENOMIC DNA]</scope>
    <source>
        <strain evidence="4">NUM-2625</strain>
    </source>
</reference>
<comment type="caution">
    <text evidence="3">The sequence shown here is derived from an EMBL/GenBank/DDBJ whole genome shotgun (WGS) entry which is preliminary data.</text>
</comment>
<dbReference type="RefSeq" id="WP_207129139.1">
    <property type="nucleotide sequence ID" value="NZ_BOPO01000148.1"/>
</dbReference>